<name>A0AAN9RIR8_PHACN</name>
<gene>
    <name evidence="1" type="ORF">VNO80_06481</name>
</gene>
<accession>A0AAN9RIR8</accession>
<dbReference type="EMBL" id="JAYMYR010000003">
    <property type="protein sequence ID" value="KAK7373084.1"/>
    <property type="molecule type" value="Genomic_DNA"/>
</dbReference>
<dbReference type="AlphaFoldDB" id="A0AAN9RIR8"/>
<evidence type="ECO:0000313" key="2">
    <source>
        <dbReference type="Proteomes" id="UP001374584"/>
    </source>
</evidence>
<proteinExistence type="predicted"/>
<reference evidence="1 2" key="1">
    <citation type="submission" date="2024-01" db="EMBL/GenBank/DDBJ databases">
        <title>The genomes of 5 underutilized Papilionoideae crops provide insights into root nodulation and disease resistanc.</title>
        <authorList>
            <person name="Jiang F."/>
        </authorList>
    </citation>
    <scope>NUCLEOTIDE SEQUENCE [LARGE SCALE GENOMIC DNA]</scope>
    <source>
        <strain evidence="1">JINMINGXINNONG_FW02</strain>
        <tissue evidence="1">Leaves</tissue>
    </source>
</reference>
<organism evidence="1 2">
    <name type="scientific">Phaseolus coccineus</name>
    <name type="common">Scarlet runner bean</name>
    <name type="synonym">Phaseolus multiflorus</name>
    <dbReference type="NCBI Taxonomy" id="3886"/>
    <lineage>
        <taxon>Eukaryota</taxon>
        <taxon>Viridiplantae</taxon>
        <taxon>Streptophyta</taxon>
        <taxon>Embryophyta</taxon>
        <taxon>Tracheophyta</taxon>
        <taxon>Spermatophyta</taxon>
        <taxon>Magnoliopsida</taxon>
        <taxon>eudicotyledons</taxon>
        <taxon>Gunneridae</taxon>
        <taxon>Pentapetalae</taxon>
        <taxon>rosids</taxon>
        <taxon>fabids</taxon>
        <taxon>Fabales</taxon>
        <taxon>Fabaceae</taxon>
        <taxon>Papilionoideae</taxon>
        <taxon>50 kb inversion clade</taxon>
        <taxon>NPAAA clade</taxon>
        <taxon>indigoferoid/millettioid clade</taxon>
        <taxon>Phaseoleae</taxon>
        <taxon>Phaseolus</taxon>
    </lineage>
</organism>
<keyword evidence="2" id="KW-1185">Reference proteome</keyword>
<comment type="caution">
    <text evidence="1">The sequence shown here is derived from an EMBL/GenBank/DDBJ whole genome shotgun (WGS) entry which is preliminary data.</text>
</comment>
<dbReference type="Proteomes" id="UP001374584">
    <property type="component" value="Unassembled WGS sequence"/>
</dbReference>
<sequence>MSAGSRNLGVGWHMCPTIDVSGAVHFCHSRIFMQVGNCWLTFLVIDRDCPVTVELLLLPGILCFEGVNLGWVSPLCNLPNTQDLGLRVFGSSIFDFRYLNLQPSSLR</sequence>
<evidence type="ECO:0000313" key="1">
    <source>
        <dbReference type="EMBL" id="KAK7373084.1"/>
    </source>
</evidence>
<protein>
    <submittedName>
        <fullName evidence="1">Uncharacterized protein</fullName>
    </submittedName>
</protein>